<reference evidence="1 2" key="1">
    <citation type="submission" date="2014-04" db="EMBL/GenBank/DDBJ databases">
        <title>Genome assembly of Hyalangium minutum DSM 14724.</title>
        <authorList>
            <person name="Sharma G."/>
            <person name="Subramanian S."/>
        </authorList>
    </citation>
    <scope>NUCLEOTIDE SEQUENCE [LARGE SCALE GENOMIC DNA]</scope>
    <source>
        <strain evidence="1 2">DSM 14724</strain>
    </source>
</reference>
<gene>
    <name evidence="1" type="ORF">DB31_2806</name>
</gene>
<dbReference type="EMBL" id="JMCB01000018">
    <property type="protein sequence ID" value="KFE63213.1"/>
    <property type="molecule type" value="Genomic_DNA"/>
</dbReference>
<dbReference type="PATRIC" id="fig|394096.3.peg.7134"/>
<evidence type="ECO:0000313" key="2">
    <source>
        <dbReference type="Proteomes" id="UP000028725"/>
    </source>
</evidence>
<comment type="caution">
    <text evidence="1">The sequence shown here is derived from an EMBL/GenBank/DDBJ whole genome shotgun (WGS) entry which is preliminary data.</text>
</comment>
<dbReference type="Proteomes" id="UP000028725">
    <property type="component" value="Unassembled WGS sequence"/>
</dbReference>
<organism evidence="1 2">
    <name type="scientific">Hyalangium minutum</name>
    <dbReference type="NCBI Taxonomy" id="394096"/>
    <lineage>
        <taxon>Bacteria</taxon>
        <taxon>Pseudomonadati</taxon>
        <taxon>Myxococcota</taxon>
        <taxon>Myxococcia</taxon>
        <taxon>Myxococcales</taxon>
        <taxon>Cystobacterineae</taxon>
        <taxon>Archangiaceae</taxon>
        <taxon>Hyalangium</taxon>
    </lineage>
</organism>
<evidence type="ECO:0000313" key="1">
    <source>
        <dbReference type="EMBL" id="KFE63213.1"/>
    </source>
</evidence>
<keyword evidence="2" id="KW-1185">Reference proteome</keyword>
<protein>
    <submittedName>
        <fullName evidence="1">Uncharacterized protein</fullName>
    </submittedName>
</protein>
<sequence length="163" mass="18140">MRGDFARGLAFERLMISVLREDAALPPAQRQWLSAFTLPRIEVHVGLSKPNVPGMRFADVLVMEQRPPPGQVPLVETFSFKSRNLQHLAGEALEAPLRMDAQAALDYYGGTVDIRRSSLKSSVRVQRIRLVYQGGSLIPEPSVLDPAVLRVQREVKGVEVVIQ</sequence>
<proteinExistence type="predicted"/>
<name>A0A085W6A0_9BACT</name>
<dbReference type="STRING" id="394096.DB31_2806"/>
<accession>A0A085W6A0</accession>
<dbReference type="AlphaFoldDB" id="A0A085W6A0"/>
<dbReference type="RefSeq" id="WP_240487023.1">
    <property type="nucleotide sequence ID" value="NZ_JMCB01000018.1"/>
</dbReference>